<evidence type="ECO:0000313" key="2">
    <source>
        <dbReference type="Proteomes" id="UP000186098"/>
    </source>
</evidence>
<dbReference type="Gene3D" id="3.40.1230.10">
    <property type="entry name" value="MTH938-like"/>
    <property type="match status" value="1"/>
</dbReference>
<organism evidence="1 2">
    <name type="scientific">Phaeovulum vinaykumarii</name>
    <dbReference type="NCBI Taxonomy" id="407234"/>
    <lineage>
        <taxon>Bacteria</taxon>
        <taxon>Pseudomonadati</taxon>
        <taxon>Pseudomonadota</taxon>
        <taxon>Alphaproteobacteria</taxon>
        <taxon>Rhodobacterales</taxon>
        <taxon>Paracoccaceae</taxon>
        <taxon>Phaeovulum</taxon>
    </lineage>
</organism>
<dbReference type="Proteomes" id="UP000186098">
    <property type="component" value="Unassembled WGS sequence"/>
</dbReference>
<dbReference type="Pfam" id="PF04430">
    <property type="entry name" value="DUF498"/>
    <property type="match status" value="1"/>
</dbReference>
<dbReference type="InterPro" id="IPR036748">
    <property type="entry name" value="MTH938-like_sf"/>
</dbReference>
<name>A0A1N7M2U4_9RHOB</name>
<dbReference type="STRING" id="407234.SAMN05421795_105114"/>
<gene>
    <name evidence="1" type="ORF">SAMN05421795_105114</name>
</gene>
<dbReference type="PANTHER" id="PTHR21192">
    <property type="entry name" value="NUCLEAR PROTEIN E3-3"/>
    <property type="match status" value="1"/>
</dbReference>
<dbReference type="PANTHER" id="PTHR21192:SF2">
    <property type="entry name" value="NADH DEHYDROGENASE [UBIQUINONE] 1 ALPHA SUBCOMPLEX ASSEMBLY FACTOR 3"/>
    <property type="match status" value="1"/>
</dbReference>
<dbReference type="RefSeq" id="WP_235816280.1">
    <property type="nucleotide sequence ID" value="NZ_FTOM01000005.1"/>
</dbReference>
<reference evidence="2" key="1">
    <citation type="submission" date="2017-01" db="EMBL/GenBank/DDBJ databases">
        <authorList>
            <person name="Varghese N."/>
            <person name="Submissions S."/>
        </authorList>
    </citation>
    <scope>NUCLEOTIDE SEQUENCE [LARGE SCALE GENOMIC DNA]</scope>
    <source>
        <strain evidence="2">DSM 18714</strain>
    </source>
</reference>
<keyword evidence="2" id="KW-1185">Reference proteome</keyword>
<protein>
    <submittedName>
        <fullName evidence="1">Uncharacterized conserved protein, contains Mth938-like domain</fullName>
    </submittedName>
</protein>
<sequence>MSLRRFDPAAGATMIDALGAGGFRIAGAVRRGPVLVRAERAADWGGPADAAGLIGFAQGLEIVFLGMGADFAPVPADLGRALQAAGLRFEAMSTRSAARSYNELLSEGRRVCAALLPLPETGAGAGG</sequence>
<accession>A0A1N7M2U4</accession>
<dbReference type="InterPro" id="IPR007523">
    <property type="entry name" value="NDUFAF3/AAMDC"/>
</dbReference>
<dbReference type="SUPFAM" id="SSF64076">
    <property type="entry name" value="MTH938-like"/>
    <property type="match status" value="1"/>
</dbReference>
<dbReference type="AlphaFoldDB" id="A0A1N7M2U4"/>
<proteinExistence type="predicted"/>
<dbReference type="CDD" id="cd00248">
    <property type="entry name" value="Mth938-like"/>
    <property type="match status" value="1"/>
</dbReference>
<dbReference type="EMBL" id="FTOM01000005">
    <property type="protein sequence ID" value="SIS80407.1"/>
    <property type="molecule type" value="Genomic_DNA"/>
</dbReference>
<evidence type="ECO:0000313" key="1">
    <source>
        <dbReference type="EMBL" id="SIS80407.1"/>
    </source>
</evidence>